<accession>A0A3B0SZH6</accession>
<name>A0A3B0SZH6_9ZZZZ</name>
<gene>
    <name evidence="1" type="ORF">MNBD_BACTEROID03-1223</name>
</gene>
<organism evidence="1">
    <name type="scientific">hydrothermal vent metagenome</name>
    <dbReference type="NCBI Taxonomy" id="652676"/>
    <lineage>
        <taxon>unclassified sequences</taxon>
        <taxon>metagenomes</taxon>
        <taxon>ecological metagenomes</taxon>
    </lineage>
</organism>
<sequence length="32" mass="3712">MAPKSFTEYFTSLDETGRMAVVTELTQMRKSR</sequence>
<protein>
    <submittedName>
        <fullName evidence="1">Uncharacterized protein</fullName>
    </submittedName>
</protein>
<dbReference type="EMBL" id="UOEL01000062">
    <property type="protein sequence ID" value="VAW11465.1"/>
    <property type="molecule type" value="Genomic_DNA"/>
</dbReference>
<dbReference type="AlphaFoldDB" id="A0A3B0SZH6"/>
<reference evidence="1" key="1">
    <citation type="submission" date="2018-06" db="EMBL/GenBank/DDBJ databases">
        <authorList>
            <person name="Zhirakovskaya E."/>
        </authorList>
    </citation>
    <scope>NUCLEOTIDE SEQUENCE</scope>
</reference>
<evidence type="ECO:0000313" key="1">
    <source>
        <dbReference type="EMBL" id="VAW11465.1"/>
    </source>
</evidence>
<proteinExistence type="predicted"/>